<evidence type="ECO:0000313" key="4">
    <source>
        <dbReference type="Proteomes" id="UP001596030"/>
    </source>
</evidence>
<organism evidence="3 4">
    <name type="scientific">Chromohalobacter sarecensis</name>
    <dbReference type="NCBI Taxonomy" id="245294"/>
    <lineage>
        <taxon>Bacteria</taxon>
        <taxon>Pseudomonadati</taxon>
        <taxon>Pseudomonadota</taxon>
        <taxon>Gammaproteobacteria</taxon>
        <taxon>Oceanospirillales</taxon>
        <taxon>Halomonadaceae</taxon>
        <taxon>Chromohalobacter</taxon>
    </lineage>
</organism>
<dbReference type="PROSITE" id="PS51194">
    <property type="entry name" value="HELICASE_CTER"/>
    <property type="match status" value="1"/>
</dbReference>
<dbReference type="InterPro" id="IPR001650">
    <property type="entry name" value="Helicase_C-like"/>
</dbReference>
<feature type="domain" description="Helicase C-terminal" evidence="2">
    <location>
        <begin position="343"/>
        <end position="532"/>
    </location>
</feature>
<keyword evidence="3" id="KW-0547">Nucleotide-binding</keyword>
<dbReference type="EMBL" id="JBHSEU010000010">
    <property type="protein sequence ID" value="MFC4538322.1"/>
    <property type="molecule type" value="Genomic_DNA"/>
</dbReference>
<reference evidence="4" key="1">
    <citation type="journal article" date="2019" name="Int. J. Syst. Evol. Microbiol.">
        <title>The Global Catalogue of Microorganisms (GCM) 10K type strain sequencing project: providing services to taxonomists for standard genome sequencing and annotation.</title>
        <authorList>
            <consortium name="The Broad Institute Genomics Platform"/>
            <consortium name="The Broad Institute Genome Sequencing Center for Infectious Disease"/>
            <person name="Wu L."/>
            <person name="Ma J."/>
        </authorList>
    </citation>
    <scope>NUCLEOTIDE SEQUENCE [LARGE SCALE GENOMIC DNA]</scope>
    <source>
        <strain evidence="4">CGMCC 1.12121</strain>
    </source>
</reference>
<dbReference type="InterPro" id="IPR014001">
    <property type="entry name" value="Helicase_ATP-bd"/>
</dbReference>
<protein>
    <submittedName>
        <fullName evidence="3">DEAD/DEAH box helicase</fullName>
        <ecNumber evidence="3">3.6.4.-</ecNumber>
    </submittedName>
</protein>
<gene>
    <name evidence="3" type="ORF">ACFO0U_05980</name>
</gene>
<dbReference type="RefSeq" id="WP_246967756.1">
    <property type="nucleotide sequence ID" value="NZ_JAKGAN010000001.1"/>
</dbReference>
<dbReference type="SUPFAM" id="SSF52540">
    <property type="entry name" value="P-loop containing nucleoside triphosphate hydrolases"/>
    <property type="match status" value="1"/>
</dbReference>
<keyword evidence="3" id="KW-0378">Hydrolase</keyword>
<dbReference type="CDD" id="cd17926">
    <property type="entry name" value="DEXHc_RE"/>
    <property type="match status" value="1"/>
</dbReference>
<dbReference type="SMART" id="SM00487">
    <property type="entry name" value="DEXDc"/>
    <property type="match status" value="1"/>
</dbReference>
<dbReference type="GO" id="GO:0016787">
    <property type="term" value="F:hydrolase activity"/>
    <property type="evidence" value="ECO:0007669"/>
    <property type="project" value="UniProtKB-KW"/>
</dbReference>
<dbReference type="Pfam" id="PF00271">
    <property type="entry name" value="Helicase_C"/>
    <property type="match status" value="1"/>
</dbReference>
<dbReference type="Proteomes" id="UP001596030">
    <property type="component" value="Unassembled WGS sequence"/>
</dbReference>
<feature type="domain" description="Helicase ATP-binding" evidence="1">
    <location>
        <begin position="155"/>
        <end position="327"/>
    </location>
</feature>
<dbReference type="PANTHER" id="PTHR47396">
    <property type="entry name" value="TYPE I RESTRICTION ENZYME ECOKI R PROTEIN"/>
    <property type="match status" value="1"/>
</dbReference>
<name>A0ABV9D0Y9_9GAMM</name>
<dbReference type="InterPro" id="IPR050742">
    <property type="entry name" value="Helicase_Restrict-Modif_Enz"/>
</dbReference>
<dbReference type="SMART" id="SM00490">
    <property type="entry name" value="HELICc"/>
    <property type="match status" value="1"/>
</dbReference>
<evidence type="ECO:0000259" key="2">
    <source>
        <dbReference type="PROSITE" id="PS51194"/>
    </source>
</evidence>
<keyword evidence="3" id="KW-0067">ATP-binding</keyword>
<dbReference type="Pfam" id="PF04851">
    <property type="entry name" value="ResIII"/>
    <property type="match status" value="1"/>
</dbReference>
<sequence>MQMDFVEPLEKVITLPEKLAPTIKVGGNYVRRVLSNLLTLTVELTESENRGLYKLNTRLEPPLNEVYLKAWNARAEIPDDVYCLKFKCSTSLEELNQDTELVWLQYPGLDTLLSRNEVAASWLGEFTFKEDKPELGQAGLRLPQIGALHAISAHLSTDKELEPATVVLPTGTGKTETMLATMVYRRASCVLVVVPSRSLREQVANKFLSLGCLPDLGVVLPGCSFPYVAKVTTGIQSVEEAERLGAAANVIVTTPNVLQKEEHSAAVDVLCQKCSHLFVDEAHHVSAKSWAAIRDRFMGRPVIQFTATPFRNDHEALGGRIIFNYTMGEAQRANYFKTVNLNPIEEFYEDKADQAIAEEAIALLRSDIEAGFDHLMMARVSSKPRANNLIGLYRELAPDLRPIVVHSDFSQARNKQCLELLYARQSRIVICVDMLGEGYDLPNLKVAALHDHHKSLAITLQFIGRFTRAARDLPIDDASAVVNIADPGVGKGLDRLYSQGADWDIVLRRLAENQIEREIQLQDVVDALKRGEGDLSSQISLWNLKPSYSTVLFETHCDRWNPESYSEDLPSFDDHWHAIAKDENILVVLAVQSSTVKWGNYKDLNDIEYKLLIAYWDQERGALFIFSSDYKGFRVDKLARNICGKSCELVSGDKVFNVFNGIEVPLVRNLGASQVGAISFAQFFGSNVTEGLDRIEKSNSKLSNVAVKGYEDGEAVLWGCSEKKGKVWSPQASGSLSDWREWVTQAWDKIAKGGIDEENITRDFLRPERISELYPEHPVSVQWGEQIQNVYEERVNIQFGDELVPFYLVDLSLDRQEGRDGLFIRISSNEKTSVYQLSIFYEAPGYSYQLIEGQPLCVHKGNAGPIDFNDYMERDPVVIQYVDGCFSYNRFLVRVKDAVGLYPAEDIVVWNWQDVDIRSESMGYEGKADSIQYRSLEMIRDNYDVIINDDGSGEAADLVAFKVIDDEVVLSLIHCKYSSGDTTGARVNDLYEVCGQAQRSIHWKHSGIGHFYKHVTRREKSWGKKGRSRFLKGTIRDLNTIKNIARTSKLRLEVTVVQPGLSVEKINDELLKLLGCTASYIKKTTQAELVVIASM</sequence>
<dbReference type="PANTHER" id="PTHR47396:SF1">
    <property type="entry name" value="ATP-DEPENDENT HELICASE IRC3-RELATED"/>
    <property type="match status" value="1"/>
</dbReference>
<evidence type="ECO:0000259" key="1">
    <source>
        <dbReference type="PROSITE" id="PS51192"/>
    </source>
</evidence>
<proteinExistence type="predicted"/>
<keyword evidence="3" id="KW-0347">Helicase</keyword>
<dbReference type="InterPro" id="IPR006935">
    <property type="entry name" value="Helicase/UvrB_N"/>
</dbReference>
<keyword evidence="4" id="KW-1185">Reference proteome</keyword>
<dbReference type="Gene3D" id="3.40.50.300">
    <property type="entry name" value="P-loop containing nucleotide triphosphate hydrolases"/>
    <property type="match status" value="2"/>
</dbReference>
<evidence type="ECO:0000313" key="3">
    <source>
        <dbReference type="EMBL" id="MFC4538322.1"/>
    </source>
</evidence>
<dbReference type="EC" id="3.6.4.-" evidence="3"/>
<accession>A0ABV9D0Y9</accession>
<comment type="caution">
    <text evidence="3">The sequence shown here is derived from an EMBL/GenBank/DDBJ whole genome shotgun (WGS) entry which is preliminary data.</text>
</comment>
<dbReference type="PROSITE" id="PS51192">
    <property type="entry name" value="HELICASE_ATP_BIND_1"/>
    <property type="match status" value="1"/>
</dbReference>
<dbReference type="InterPro" id="IPR027417">
    <property type="entry name" value="P-loop_NTPase"/>
</dbReference>
<dbReference type="GO" id="GO:0004386">
    <property type="term" value="F:helicase activity"/>
    <property type="evidence" value="ECO:0007669"/>
    <property type="project" value="UniProtKB-KW"/>
</dbReference>